<feature type="region of interest" description="Disordered" evidence="1">
    <location>
        <begin position="209"/>
        <end position="237"/>
    </location>
</feature>
<name>A0AAE0U9Y7_SORBR</name>
<dbReference type="SUPFAM" id="SSF48065">
    <property type="entry name" value="DBL homology domain (DH-domain)"/>
    <property type="match status" value="1"/>
</dbReference>
<proteinExistence type="predicted"/>
<dbReference type="Pfam" id="PF00621">
    <property type="entry name" value="RhoGEF"/>
    <property type="match status" value="1"/>
</dbReference>
<dbReference type="PANTHER" id="PTHR45818:SF3">
    <property type="entry name" value="PROTEIN VAV"/>
    <property type="match status" value="1"/>
</dbReference>
<dbReference type="Proteomes" id="UP001281003">
    <property type="component" value="Unassembled WGS sequence"/>
</dbReference>
<evidence type="ECO:0000256" key="1">
    <source>
        <dbReference type="SAM" id="MobiDB-lite"/>
    </source>
</evidence>
<comment type="caution">
    <text evidence="3">The sequence shown here is derived from an EMBL/GenBank/DDBJ whole genome shotgun (WGS) entry which is preliminary data.</text>
</comment>
<evidence type="ECO:0000313" key="4">
    <source>
        <dbReference type="Proteomes" id="UP001281003"/>
    </source>
</evidence>
<feature type="region of interest" description="Disordered" evidence="1">
    <location>
        <begin position="808"/>
        <end position="841"/>
    </location>
</feature>
<dbReference type="PROSITE" id="PS50010">
    <property type="entry name" value="DH_2"/>
    <property type="match status" value="1"/>
</dbReference>
<dbReference type="PANTHER" id="PTHR45818">
    <property type="entry name" value="PROTEIN VAV"/>
    <property type="match status" value="1"/>
</dbReference>
<feature type="region of interest" description="Disordered" evidence="1">
    <location>
        <begin position="917"/>
        <end position="999"/>
    </location>
</feature>
<feature type="compositionally biased region" description="Polar residues" evidence="1">
    <location>
        <begin position="917"/>
        <end position="938"/>
    </location>
</feature>
<dbReference type="InterPro" id="IPR035899">
    <property type="entry name" value="DBL_dom_sf"/>
</dbReference>
<dbReference type="AlphaFoldDB" id="A0AAE0U9Y7"/>
<feature type="compositionally biased region" description="Low complexity" evidence="1">
    <location>
        <begin position="953"/>
        <end position="964"/>
    </location>
</feature>
<reference evidence="3" key="1">
    <citation type="journal article" date="2023" name="Mol. Phylogenet. Evol.">
        <title>Genome-scale phylogeny and comparative genomics of the fungal order Sordariales.</title>
        <authorList>
            <person name="Hensen N."/>
            <person name="Bonometti L."/>
            <person name="Westerberg I."/>
            <person name="Brannstrom I.O."/>
            <person name="Guillou S."/>
            <person name="Cros-Aarteil S."/>
            <person name="Calhoun S."/>
            <person name="Haridas S."/>
            <person name="Kuo A."/>
            <person name="Mondo S."/>
            <person name="Pangilinan J."/>
            <person name="Riley R."/>
            <person name="LaButti K."/>
            <person name="Andreopoulos B."/>
            <person name="Lipzen A."/>
            <person name="Chen C."/>
            <person name="Yan M."/>
            <person name="Daum C."/>
            <person name="Ng V."/>
            <person name="Clum A."/>
            <person name="Steindorff A."/>
            <person name="Ohm R.A."/>
            <person name="Martin F."/>
            <person name="Silar P."/>
            <person name="Natvig D.O."/>
            <person name="Lalanne C."/>
            <person name="Gautier V."/>
            <person name="Ament-Velasquez S.L."/>
            <person name="Kruys A."/>
            <person name="Hutchinson M.I."/>
            <person name="Powell A.J."/>
            <person name="Barry K."/>
            <person name="Miller A.N."/>
            <person name="Grigoriev I.V."/>
            <person name="Debuchy R."/>
            <person name="Gladieux P."/>
            <person name="Hiltunen Thoren M."/>
            <person name="Johannesson H."/>
        </authorList>
    </citation>
    <scope>NUCLEOTIDE SEQUENCE</scope>
    <source>
        <strain evidence="3">FGSC 1904</strain>
    </source>
</reference>
<keyword evidence="4" id="KW-1185">Reference proteome</keyword>
<dbReference type="SMART" id="SM00325">
    <property type="entry name" value="RhoGEF"/>
    <property type="match status" value="1"/>
</dbReference>
<feature type="domain" description="DH" evidence="2">
    <location>
        <begin position="260"/>
        <end position="507"/>
    </location>
</feature>
<dbReference type="EMBL" id="JAUTDP010000010">
    <property type="protein sequence ID" value="KAK3395904.1"/>
    <property type="molecule type" value="Genomic_DNA"/>
</dbReference>
<sequence>MAFHGPNVDTHVDPITKPLPPSPSTLPISAIHTPFDPNGNPLPLLITSDNNRQPLGLGLEDVTVTEEEDLDSSPTVAVVDVGGPNEWNTLDTIHDFEDAVAHHHALESNNYIYREPTATACEPPASKPSKPHRPFQKWIKTLHKRAVRRQEAMGNEHASTSHYFNIDGAGRAWGPHHHRQSSSTSSFGFVTAVKSASISLTSASTILTRSRRNTVRSSRGQSRTERSSRASLSGARLSEDSYCPERQLMVDPAAIGRSLQRRRVLEELVNTEESYIGDVRFLMNVYVTILASLPTLPASLRSSINRNLNDIVELHEEMLGDLHRAIPHSEYTQLNFPMQIPSAGSGFRGHQRWRSLDAVPEDKDGISWLREVPGMLADPQVAAEVAKIFTKKMNRFFIYEEYGAKYELMIKDVASAHRTMPAWQSYQKGIEILACSLGSANSQNDKERKSLTIGDLLMKPIQRVCKYPLLFAELLKHTPEADCPYSHMEIENTLIRLREATAEINKATDGSKLKATLEKTWMLQDRLVFPNQQLDAASKNRIRSFGHIQLCGALHACWQTKEGVSGQYMVALLYKEWFCLATASRTDQIYTIQACLSLSNVKLEEVDNGRGLQCHTAPYSWKLVFLCDHQLYEIILTACTPKEEVEWRTRLGNQQASEGQDQMQPATFSSLSLNIKTLGAVFRKPGTIARKISIHRATTVGPKSPLCQVILKNTSVIKDAPASGTSSSISRSQSLLTTNTRLPVLAPSREERARLEALLSDVWTRDILPFPGITARSRSEQLVRASASSMMRKLSVVSITSSFTKRSASLTSLPRKGGSGSHGTEDETLVGSTPSKGAMSTKALSRVCYNSEETSRSLLSVIPDKIERRSPMLRSASDSVSKEMLSVVRRLDHRARVRSESETEGMRMVHNNLSGILQESSGNSSRAPSIQRSNLSKQSTREMSIRRGKENNDSAADSASVRDSGNSTSSGDSEYRASTPRRLRKRSKTSASTGSGNNKWAKVNVHREVVVQSLRSIFR</sequence>
<protein>
    <recommendedName>
        <fullName evidence="2">DH domain-containing protein</fullName>
    </recommendedName>
</protein>
<gene>
    <name evidence="3" type="ORF">B0T20DRAFT_48240</name>
</gene>
<dbReference type="GO" id="GO:0005085">
    <property type="term" value="F:guanyl-nucleotide exchange factor activity"/>
    <property type="evidence" value="ECO:0007669"/>
    <property type="project" value="InterPro"/>
</dbReference>
<feature type="compositionally biased region" description="Polar residues" evidence="1">
    <location>
        <begin position="989"/>
        <end position="998"/>
    </location>
</feature>
<organism evidence="3 4">
    <name type="scientific">Sordaria brevicollis</name>
    <dbReference type="NCBI Taxonomy" id="83679"/>
    <lineage>
        <taxon>Eukaryota</taxon>
        <taxon>Fungi</taxon>
        <taxon>Dikarya</taxon>
        <taxon>Ascomycota</taxon>
        <taxon>Pezizomycotina</taxon>
        <taxon>Sordariomycetes</taxon>
        <taxon>Sordariomycetidae</taxon>
        <taxon>Sordariales</taxon>
        <taxon>Sordariaceae</taxon>
        <taxon>Sordaria</taxon>
    </lineage>
</organism>
<accession>A0AAE0U9Y7</accession>
<dbReference type="Gene3D" id="1.20.900.10">
    <property type="entry name" value="Dbl homology (DH) domain"/>
    <property type="match status" value="1"/>
</dbReference>
<evidence type="ECO:0000313" key="3">
    <source>
        <dbReference type="EMBL" id="KAK3395904.1"/>
    </source>
</evidence>
<dbReference type="InterPro" id="IPR000219">
    <property type="entry name" value="DH_dom"/>
</dbReference>
<feature type="compositionally biased region" description="Basic residues" evidence="1">
    <location>
        <begin position="979"/>
        <end position="988"/>
    </location>
</feature>
<feature type="region of interest" description="Disordered" evidence="1">
    <location>
        <begin position="1"/>
        <end position="27"/>
    </location>
</feature>
<reference evidence="3" key="2">
    <citation type="submission" date="2023-07" db="EMBL/GenBank/DDBJ databases">
        <authorList>
            <consortium name="Lawrence Berkeley National Laboratory"/>
            <person name="Haridas S."/>
            <person name="Hensen N."/>
            <person name="Bonometti L."/>
            <person name="Westerberg I."/>
            <person name="Brannstrom I.O."/>
            <person name="Guillou S."/>
            <person name="Cros-Aarteil S."/>
            <person name="Calhoun S."/>
            <person name="Kuo A."/>
            <person name="Mondo S."/>
            <person name="Pangilinan J."/>
            <person name="Riley R."/>
            <person name="LaButti K."/>
            <person name="Andreopoulos B."/>
            <person name="Lipzen A."/>
            <person name="Chen C."/>
            <person name="Yanf M."/>
            <person name="Daum C."/>
            <person name="Ng V."/>
            <person name="Clum A."/>
            <person name="Steindorff A."/>
            <person name="Ohm R."/>
            <person name="Martin F."/>
            <person name="Silar P."/>
            <person name="Natvig D."/>
            <person name="Lalanne C."/>
            <person name="Gautier V."/>
            <person name="Ament-velasquez S.L."/>
            <person name="Kruys A."/>
            <person name="Hutchinson M.I."/>
            <person name="Powell A.J."/>
            <person name="Barry K."/>
            <person name="Miller A.N."/>
            <person name="Grigoriev I.V."/>
            <person name="Debuchy R."/>
            <person name="Gladieux P."/>
            <person name="Thoren M.H."/>
            <person name="Johannesson H."/>
        </authorList>
    </citation>
    <scope>NUCLEOTIDE SEQUENCE</scope>
    <source>
        <strain evidence="3">FGSC 1904</strain>
    </source>
</reference>
<dbReference type="GO" id="GO:0005737">
    <property type="term" value="C:cytoplasm"/>
    <property type="evidence" value="ECO:0007669"/>
    <property type="project" value="TreeGrafter"/>
</dbReference>
<feature type="compositionally biased region" description="Basic and acidic residues" evidence="1">
    <location>
        <begin position="939"/>
        <end position="952"/>
    </location>
</feature>
<evidence type="ECO:0000259" key="2">
    <source>
        <dbReference type="PROSITE" id="PS50010"/>
    </source>
</evidence>